<dbReference type="OrthoDB" id="7936138at2"/>
<gene>
    <name evidence="1" type="ORF">FPZ45_01395</name>
</gene>
<evidence type="ECO:0000313" key="1">
    <source>
        <dbReference type="EMBL" id="TVY04277.1"/>
    </source>
</evidence>
<sequence length="642" mass="74251">MIDQETTRRVRITATQRHVPPKWAILQRRLFELLDSASQEFIARYVREDGTLIWRRDWPGMDGSDDPYEGFQNLALLYALGGHPSLHAESRRIWDGITWQWTEYGQLHREFDAYYDWMHHGEGSLFTYFLGLAGPATLKDRQRAVRFARMYTGEDEESPNYDPVRKLIRSPLTGSRGPRFEVTAEDWSTHRGILDAYLAPYEDIPGVDFESMKCAWSDDEIYAHVLRLMNERMNKGDVPLNLNATGLVAHAYLHTSDPAFRRWVQDYFEAWEQRAERNGGVVPDNVGLTGEIGEHNEGKWWGGYYGWRWPHGFMTIIEPIVNASMNAALLSGSMKPLRFARQQLDLNWELRQEREGKQLVPYKHFDSGWTDYREAPSQYAVYLWSMSMQDEDLERIERIPQTHDWSDIIVPQTSGKDKRTGRETKHYVGNTLPWFQYVQGKLPDYPERILEANERLIAQQLERMRSPQGDPLNWTESYHENDFSSIHIWQEVCPVYMESLVQLTLGAPMPISHGGLLHGRFRYFDAEHRRPGLPLDVAALVERLDADGANLHLVNTNVSETRIVVVQGGTFGEHRIDSVIEDSDSVREIDVGDRWLEVELPPGTSVRLQVGMSRYAYDPTYETPWSNSSQAADLLRGRSLSE</sequence>
<accession>A0A559JWS1</accession>
<protein>
    <submittedName>
        <fullName evidence="1">Uncharacterized protein</fullName>
    </submittedName>
</protein>
<comment type="caution">
    <text evidence="1">The sequence shown here is derived from an EMBL/GenBank/DDBJ whole genome shotgun (WGS) entry which is preliminary data.</text>
</comment>
<proteinExistence type="predicted"/>
<keyword evidence="2" id="KW-1185">Reference proteome</keyword>
<dbReference type="EMBL" id="VNJJ01000001">
    <property type="protein sequence ID" value="TVY04277.1"/>
    <property type="molecule type" value="Genomic_DNA"/>
</dbReference>
<dbReference type="Pfam" id="PF26099">
    <property type="entry name" value="DUF8034"/>
    <property type="match status" value="2"/>
</dbReference>
<name>A0A559JWS1_9BACL</name>
<reference evidence="1 2" key="1">
    <citation type="submission" date="2019-07" db="EMBL/GenBank/DDBJ databases">
        <authorList>
            <person name="Kim J."/>
        </authorList>
    </citation>
    <scope>NUCLEOTIDE SEQUENCE [LARGE SCALE GENOMIC DNA]</scope>
    <source>
        <strain evidence="1 2">G13</strain>
    </source>
</reference>
<dbReference type="Proteomes" id="UP000316330">
    <property type="component" value="Unassembled WGS sequence"/>
</dbReference>
<dbReference type="InterPro" id="IPR058347">
    <property type="entry name" value="DUF8034"/>
</dbReference>
<evidence type="ECO:0000313" key="2">
    <source>
        <dbReference type="Proteomes" id="UP000316330"/>
    </source>
</evidence>
<dbReference type="AlphaFoldDB" id="A0A559JWS1"/>
<dbReference type="RefSeq" id="WP_144697632.1">
    <property type="nucleotide sequence ID" value="NZ_VNJJ01000001.1"/>
</dbReference>
<organism evidence="1 2">
    <name type="scientific">Cohnella terricola</name>
    <dbReference type="NCBI Taxonomy" id="1289167"/>
    <lineage>
        <taxon>Bacteria</taxon>
        <taxon>Bacillati</taxon>
        <taxon>Bacillota</taxon>
        <taxon>Bacilli</taxon>
        <taxon>Bacillales</taxon>
        <taxon>Paenibacillaceae</taxon>
        <taxon>Cohnella</taxon>
    </lineage>
</organism>